<dbReference type="AlphaFoldDB" id="A0A2P8CY38"/>
<keyword evidence="2" id="KW-1185">Reference proteome</keyword>
<name>A0A2P8CY38_9BACT</name>
<dbReference type="EMBL" id="PYGD01000010">
    <property type="protein sequence ID" value="PSK89890.1"/>
    <property type="molecule type" value="Genomic_DNA"/>
</dbReference>
<gene>
    <name evidence="1" type="ORF">B0I18_110191</name>
</gene>
<dbReference type="OrthoDB" id="9816185at2"/>
<dbReference type="RefSeq" id="WP_106524690.1">
    <property type="nucleotide sequence ID" value="NZ_PYGD01000010.1"/>
</dbReference>
<dbReference type="Proteomes" id="UP000240572">
    <property type="component" value="Unassembled WGS sequence"/>
</dbReference>
<reference evidence="1 2" key="1">
    <citation type="submission" date="2018-03" db="EMBL/GenBank/DDBJ databases">
        <title>Genomic Encyclopedia of Type Strains, Phase III (KMG-III): the genomes of soil and plant-associated and newly described type strains.</title>
        <authorList>
            <person name="Whitman W."/>
        </authorList>
    </citation>
    <scope>NUCLEOTIDE SEQUENCE [LARGE SCALE GENOMIC DNA]</scope>
    <source>
        <strain evidence="1 2">CGMCC 1.12700</strain>
    </source>
</reference>
<comment type="caution">
    <text evidence="1">The sequence shown here is derived from an EMBL/GenBank/DDBJ whole genome shotgun (WGS) entry which is preliminary data.</text>
</comment>
<organism evidence="1 2">
    <name type="scientific">Taibaiella chishuiensis</name>
    <dbReference type="NCBI Taxonomy" id="1434707"/>
    <lineage>
        <taxon>Bacteria</taxon>
        <taxon>Pseudomonadati</taxon>
        <taxon>Bacteroidota</taxon>
        <taxon>Chitinophagia</taxon>
        <taxon>Chitinophagales</taxon>
        <taxon>Chitinophagaceae</taxon>
        <taxon>Taibaiella</taxon>
    </lineage>
</organism>
<dbReference type="Gene3D" id="1.10.30.50">
    <property type="match status" value="1"/>
</dbReference>
<sequence>MLYINDSLPHIALAHQIHVKHITCYIKRKLYGNTKSSRCSDVTCSICTSRIGKIKGVPTIWIKAFEDIGIDKIVESPPKQLGALSKQFWNKVGTTYSKLSQARKLLFAKIIDYTDWASKPKNAKSRYSAYDLCNNLKISTCIYCNRLYTTTVITNKKSKERIIRPTLDHWYSQETYPLLALSFYNLIPSCSPCNSSVKHRMNFNLRNTIHPYIDQKITEDYQLVSTFDKTLNTFKITVDSNNSKVRSTLKRMKIKEIYEHHQSELADLDLLKRKYNKKYLTDLGSLLDKRLTQKDVYRVLFGVEYEDENFSNRPLSKLKRDILNLKIK</sequence>
<evidence type="ECO:0000313" key="1">
    <source>
        <dbReference type="EMBL" id="PSK89890.1"/>
    </source>
</evidence>
<proteinExistence type="predicted"/>
<evidence type="ECO:0000313" key="2">
    <source>
        <dbReference type="Proteomes" id="UP000240572"/>
    </source>
</evidence>
<accession>A0A2P8CY38</accession>
<protein>
    <recommendedName>
        <fullName evidence="3">HNH endonuclease</fullName>
    </recommendedName>
</protein>
<evidence type="ECO:0008006" key="3">
    <source>
        <dbReference type="Google" id="ProtNLM"/>
    </source>
</evidence>